<dbReference type="InterPro" id="IPR013049">
    <property type="entry name" value="Spo11/TopoVI_A_N"/>
</dbReference>
<evidence type="ECO:0000256" key="4">
    <source>
        <dbReference type="ARBA" id="ARBA00012895"/>
    </source>
</evidence>
<evidence type="ECO:0000256" key="10">
    <source>
        <dbReference type="PROSITE-ProRule" id="PRU01385"/>
    </source>
</evidence>
<dbReference type="Proteomes" id="UP001244011">
    <property type="component" value="Unassembled WGS sequence"/>
</dbReference>
<gene>
    <name evidence="14" type="ORF">QBC33DRAFT_579157</name>
</gene>
<feature type="domain" description="Topoisomerase 6 subunit A/Spo11 TOPRIM" evidence="13">
    <location>
        <begin position="198"/>
        <end position="302"/>
    </location>
</feature>
<evidence type="ECO:0000259" key="13">
    <source>
        <dbReference type="Pfam" id="PF21180"/>
    </source>
</evidence>
<evidence type="ECO:0000256" key="2">
    <source>
        <dbReference type="ARBA" id="ARBA00001946"/>
    </source>
</evidence>
<dbReference type="PRINTS" id="PR01550">
    <property type="entry name" value="TOP6AFAMILY"/>
</dbReference>
<dbReference type="Gene3D" id="3.40.1360.10">
    <property type="match status" value="1"/>
</dbReference>
<dbReference type="EMBL" id="MU839012">
    <property type="protein sequence ID" value="KAK1766355.1"/>
    <property type="molecule type" value="Genomic_DNA"/>
</dbReference>
<dbReference type="InterPro" id="IPR036388">
    <property type="entry name" value="WH-like_DNA-bd_sf"/>
</dbReference>
<dbReference type="Gene3D" id="1.10.10.10">
    <property type="entry name" value="Winged helix-like DNA-binding domain superfamily/Winged helix DNA-binding domain"/>
    <property type="match status" value="1"/>
</dbReference>
<comment type="similarity">
    <text evidence="3 10">Belongs to the TOP6A family.</text>
</comment>
<dbReference type="Pfam" id="PF04406">
    <property type="entry name" value="TP6A_N"/>
    <property type="match status" value="1"/>
</dbReference>
<comment type="cofactor">
    <cofactor evidence="2">
        <name>Mg(2+)</name>
        <dbReference type="ChEBI" id="CHEBI:18420"/>
    </cofactor>
</comment>
<dbReference type="AlphaFoldDB" id="A0AAJ0BXL3"/>
<dbReference type="SUPFAM" id="SSF56726">
    <property type="entry name" value="DNA topoisomerase IV, alpha subunit"/>
    <property type="match status" value="1"/>
</dbReference>
<feature type="region of interest" description="Disordered" evidence="11">
    <location>
        <begin position="325"/>
        <end position="357"/>
    </location>
</feature>
<dbReference type="GO" id="GO:0046872">
    <property type="term" value="F:metal ion binding"/>
    <property type="evidence" value="ECO:0007669"/>
    <property type="project" value="UniProtKB-KW"/>
</dbReference>
<dbReference type="PANTHER" id="PTHR10848:SF0">
    <property type="entry name" value="MEIOTIC RECOMBINATION PROTEIN SPO11"/>
    <property type="match status" value="1"/>
</dbReference>
<dbReference type="GO" id="GO:0042138">
    <property type="term" value="P:meiotic DNA double-strand break formation"/>
    <property type="evidence" value="ECO:0007669"/>
    <property type="project" value="TreeGrafter"/>
</dbReference>
<dbReference type="InterPro" id="IPR034136">
    <property type="entry name" value="TOPRIM_Topo6A/Spo11"/>
</dbReference>
<keyword evidence="5" id="KW-0479">Metal-binding</keyword>
<dbReference type="PANTHER" id="PTHR10848">
    <property type="entry name" value="MEIOTIC RECOMBINATION PROTEIN SPO11"/>
    <property type="match status" value="1"/>
</dbReference>
<keyword evidence="9 10" id="KW-0413">Isomerase</keyword>
<feature type="domain" description="Spo11/DNA topoisomerase VI subunit A N-terminal" evidence="12">
    <location>
        <begin position="91"/>
        <end position="152"/>
    </location>
</feature>
<dbReference type="GO" id="GO:0000228">
    <property type="term" value="C:nuclear chromosome"/>
    <property type="evidence" value="ECO:0007669"/>
    <property type="project" value="TreeGrafter"/>
</dbReference>
<proteinExistence type="inferred from homology"/>
<evidence type="ECO:0000256" key="9">
    <source>
        <dbReference type="ARBA" id="ARBA00023235"/>
    </source>
</evidence>
<dbReference type="GO" id="GO:0000706">
    <property type="term" value="P:meiotic DNA double-strand break processing"/>
    <property type="evidence" value="ECO:0007669"/>
    <property type="project" value="TreeGrafter"/>
</dbReference>
<evidence type="ECO:0000256" key="3">
    <source>
        <dbReference type="ARBA" id="ARBA00006559"/>
    </source>
</evidence>
<protein>
    <recommendedName>
        <fullName evidence="4">DNA topoisomerase (ATP-hydrolyzing)</fullName>
        <ecNumber evidence="4">5.6.2.2</ecNumber>
    </recommendedName>
</protein>
<evidence type="ECO:0000256" key="1">
    <source>
        <dbReference type="ARBA" id="ARBA00000185"/>
    </source>
</evidence>
<organism evidence="14 15">
    <name type="scientific">Phialemonium atrogriseum</name>
    <dbReference type="NCBI Taxonomy" id="1093897"/>
    <lineage>
        <taxon>Eukaryota</taxon>
        <taxon>Fungi</taxon>
        <taxon>Dikarya</taxon>
        <taxon>Ascomycota</taxon>
        <taxon>Pezizomycotina</taxon>
        <taxon>Sordariomycetes</taxon>
        <taxon>Sordariomycetidae</taxon>
        <taxon>Cephalothecales</taxon>
        <taxon>Cephalothecaceae</taxon>
        <taxon>Phialemonium</taxon>
    </lineage>
</organism>
<evidence type="ECO:0000256" key="7">
    <source>
        <dbReference type="ARBA" id="ARBA00023029"/>
    </source>
</evidence>
<dbReference type="InterPro" id="IPR036078">
    <property type="entry name" value="Spo11/TopoVI_A_sf"/>
</dbReference>
<accession>A0AAJ0BXL3</accession>
<evidence type="ECO:0000313" key="15">
    <source>
        <dbReference type="Proteomes" id="UP001244011"/>
    </source>
</evidence>
<reference evidence="14" key="1">
    <citation type="submission" date="2023-06" db="EMBL/GenBank/DDBJ databases">
        <title>Genome-scale phylogeny and comparative genomics of the fungal order Sordariales.</title>
        <authorList>
            <consortium name="Lawrence Berkeley National Laboratory"/>
            <person name="Hensen N."/>
            <person name="Bonometti L."/>
            <person name="Westerberg I."/>
            <person name="Brannstrom I.O."/>
            <person name="Guillou S."/>
            <person name="Cros-Aarteil S."/>
            <person name="Calhoun S."/>
            <person name="Haridas S."/>
            <person name="Kuo A."/>
            <person name="Mondo S."/>
            <person name="Pangilinan J."/>
            <person name="Riley R."/>
            <person name="Labutti K."/>
            <person name="Andreopoulos B."/>
            <person name="Lipzen A."/>
            <person name="Chen C."/>
            <person name="Yanf M."/>
            <person name="Daum C."/>
            <person name="Ng V."/>
            <person name="Clum A."/>
            <person name="Steindorff A."/>
            <person name="Ohm R."/>
            <person name="Martin F."/>
            <person name="Silar P."/>
            <person name="Natvig D."/>
            <person name="Lalanne C."/>
            <person name="Gautier V."/>
            <person name="Ament-Velasquez S.L."/>
            <person name="Kruys A."/>
            <person name="Hutchinson M.I."/>
            <person name="Powell A.J."/>
            <person name="Barry K."/>
            <person name="Miller A.N."/>
            <person name="Grigoriev I.V."/>
            <person name="Debuchy R."/>
            <person name="Gladieux P."/>
            <person name="Thoren M.H."/>
            <person name="Johannesson H."/>
        </authorList>
    </citation>
    <scope>NUCLEOTIDE SEQUENCE</scope>
    <source>
        <strain evidence="14">8032-3</strain>
    </source>
</reference>
<dbReference type="RefSeq" id="XP_060282568.1">
    <property type="nucleotide sequence ID" value="XM_060431117.1"/>
</dbReference>
<feature type="compositionally biased region" description="Polar residues" evidence="11">
    <location>
        <begin position="325"/>
        <end position="337"/>
    </location>
</feature>
<evidence type="ECO:0000256" key="5">
    <source>
        <dbReference type="ARBA" id="ARBA00022723"/>
    </source>
</evidence>
<keyword evidence="8 10" id="KW-0238">DNA-binding</keyword>
<comment type="caution">
    <text evidence="14">The sequence shown here is derived from an EMBL/GenBank/DDBJ whole genome shotgun (WGS) entry which is preliminary data.</text>
</comment>
<dbReference type="CDD" id="cd00223">
    <property type="entry name" value="TOPRIM_TopoIIB_SPO"/>
    <property type="match status" value="1"/>
</dbReference>
<dbReference type="InterPro" id="IPR002815">
    <property type="entry name" value="Spo11/TopoVI_A"/>
</dbReference>
<comment type="catalytic activity">
    <reaction evidence="1 10">
        <text>ATP-dependent breakage, passage and rejoining of double-stranded DNA.</text>
        <dbReference type="EC" id="5.6.2.2"/>
    </reaction>
</comment>
<keyword evidence="15" id="KW-1185">Reference proteome</keyword>
<evidence type="ECO:0000256" key="8">
    <source>
        <dbReference type="ARBA" id="ARBA00023125"/>
    </source>
</evidence>
<evidence type="ECO:0000256" key="6">
    <source>
        <dbReference type="ARBA" id="ARBA00022842"/>
    </source>
</evidence>
<name>A0AAJ0BXL3_9PEZI</name>
<keyword evidence="6" id="KW-0460">Magnesium</keyword>
<evidence type="ECO:0000256" key="11">
    <source>
        <dbReference type="SAM" id="MobiDB-lite"/>
    </source>
</evidence>
<dbReference type="Pfam" id="PF21180">
    <property type="entry name" value="TOP6A-Spo11_Toprim"/>
    <property type="match status" value="1"/>
</dbReference>
<feature type="active site" description="O-(5'-phospho-DNA)-tyrosine intermediate" evidence="10">
    <location>
        <position position="120"/>
    </location>
</feature>
<dbReference type="GeneID" id="85314304"/>
<dbReference type="GO" id="GO:0003677">
    <property type="term" value="F:DNA binding"/>
    <property type="evidence" value="ECO:0007669"/>
    <property type="project" value="UniProtKB-UniRule"/>
</dbReference>
<dbReference type="PROSITE" id="PS52041">
    <property type="entry name" value="TOPO_IIB"/>
    <property type="match status" value="1"/>
</dbReference>
<evidence type="ECO:0000259" key="12">
    <source>
        <dbReference type="Pfam" id="PF04406"/>
    </source>
</evidence>
<dbReference type="GO" id="GO:0007131">
    <property type="term" value="P:reciprocal meiotic recombination"/>
    <property type="evidence" value="ECO:0007669"/>
    <property type="project" value="TreeGrafter"/>
</dbReference>
<dbReference type="GO" id="GO:0003918">
    <property type="term" value="F:DNA topoisomerase type II (double strand cut, ATP-hydrolyzing) activity"/>
    <property type="evidence" value="ECO:0007669"/>
    <property type="project" value="UniProtKB-UniRule"/>
</dbReference>
<evidence type="ECO:0000313" key="14">
    <source>
        <dbReference type="EMBL" id="KAK1766355.1"/>
    </source>
</evidence>
<dbReference type="EC" id="5.6.2.2" evidence="4"/>
<sequence>MPSPADSGHSGSTRASTRAGSIITLPAHDPEGNQTGTVITKIESILGSVLDDLVKGEVSVSIPYRSRSAIARSRSGSNLLRFPGRTRYEGKKFAAMLRILELSHEALVSGTIVTKRNIYYQNTELFRDQRVVDGLVDDIAFTLGVSRDALNIGLVAGPIFLTMQNGSIIPCGLSHDCGNLIPPTRSIHRIDFGSTRWILVIEKEATFRTLAASEYYNKSLAGQGILITGKGFPDLTTRLFLHTIQTIRPQLPIYGLVDYDPDGIAIMRTYKYGSQGLEHEDSSIVPNLIWLGIRSGDLLHLGDLVTEESSQSACSQNSLTQSSQESLAFSSNGSQTGHGLPRQKPGQRGSGGGLLPLTSRDRRVAVNILKSVCNDESLSIDDMEQQRELQLMLLLNIKAEIQAVDHYGNIADWLDQRLGISQIAE</sequence>
<keyword evidence="7 10" id="KW-0799">Topoisomerase</keyword>
<dbReference type="GO" id="GO:0005524">
    <property type="term" value="F:ATP binding"/>
    <property type="evidence" value="ECO:0007669"/>
    <property type="project" value="InterPro"/>
</dbReference>